<reference evidence="9" key="1">
    <citation type="journal article" date="2018" name="Mol. Biol. Evol.">
        <title>Broad Genomic Sampling Reveals a Smut Pathogenic Ancestry of the Fungal Clade Ustilaginomycotina.</title>
        <authorList>
            <person name="Kijpornyongpan T."/>
            <person name="Mondo S.J."/>
            <person name="Barry K."/>
            <person name="Sandor L."/>
            <person name="Lee J."/>
            <person name="Lipzen A."/>
            <person name="Pangilinan J."/>
            <person name="LaButti K."/>
            <person name="Hainaut M."/>
            <person name="Henrissat B."/>
            <person name="Grigoriev I.V."/>
            <person name="Spatafora J.W."/>
            <person name="Aime M.C."/>
        </authorList>
    </citation>
    <scope>NUCLEOTIDE SEQUENCE [LARGE SCALE GENOMIC DNA]</scope>
    <source>
        <strain evidence="9">MCA 4198</strain>
    </source>
</reference>
<dbReference type="AlphaFoldDB" id="A0A316YRU5"/>
<dbReference type="GO" id="GO:0016020">
    <property type="term" value="C:membrane"/>
    <property type="evidence" value="ECO:0007669"/>
    <property type="project" value="UniProtKB-SubCell"/>
</dbReference>
<evidence type="ECO:0000256" key="1">
    <source>
        <dbReference type="ARBA" id="ARBA00004141"/>
    </source>
</evidence>
<dbReference type="PANTHER" id="PTHR23511:SF5">
    <property type="entry name" value="MAJOR FACILITATOR-TYPE TRANSPORTER HXNZ-RELATED"/>
    <property type="match status" value="1"/>
</dbReference>
<evidence type="ECO:0000256" key="2">
    <source>
        <dbReference type="ARBA" id="ARBA00022448"/>
    </source>
</evidence>
<keyword evidence="10" id="KW-1185">Reference proteome</keyword>
<dbReference type="GO" id="GO:0022857">
    <property type="term" value="F:transmembrane transporter activity"/>
    <property type="evidence" value="ECO:0007669"/>
    <property type="project" value="InterPro"/>
</dbReference>
<feature type="transmembrane region" description="Helical" evidence="7">
    <location>
        <begin position="177"/>
        <end position="201"/>
    </location>
</feature>
<dbReference type="InterPro" id="IPR020846">
    <property type="entry name" value="MFS_dom"/>
</dbReference>
<feature type="transmembrane region" description="Helical" evidence="7">
    <location>
        <begin position="124"/>
        <end position="157"/>
    </location>
</feature>
<feature type="transmembrane region" description="Helical" evidence="7">
    <location>
        <begin position="93"/>
        <end position="112"/>
    </location>
</feature>
<feature type="transmembrane region" description="Helical" evidence="7">
    <location>
        <begin position="52"/>
        <end position="73"/>
    </location>
</feature>
<dbReference type="Gene3D" id="1.20.1250.20">
    <property type="entry name" value="MFS general substrate transporter like domains"/>
    <property type="match status" value="1"/>
</dbReference>
<proteinExistence type="predicted"/>
<evidence type="ECO:0000313" key="10">
    <source>
        <dbReference type="Proteomes" id="UP000245768"/>
    </source>
</evidence>
<evidence type="ECO:0000259" key="8">
    <source>
        <dbReference type="PROSITE" id="PS50850"/>
    </source>
</evidence>
<feature type="transmembrane region" description="Helical" evidence="7">
    <location>
        <begin position="405"/>
        <end position="429"/>
    </location>
</feature>
<evidence type="ECO:0000256" key="3">
    <source>
        <dbReference type="ARBA" id="ARBA00022692"/>
    </source>
</evidence>
<evidence type="ECO:0000256" key="6">
    <source>
        <dbReference type="SAM" id="MobiDB-lite"/>
    </source>
</evidence>
<gene>
    <name evidence="9" type="ORF">FA10DRAFT_227366</name>
</gene>
<keyword evidence="3 7" id="KW-0812">Transmembrane</keyword>
<comment type="subcellular location">
    <subcellularLocation>
        <location evidence="1">Membrane</location>
        <topology evidence="1">Multi-pass membrane protein</topology>
    </subcellularLocation>
</comment>
<name>A0A316YRU5_9BASI</name>
<dbReference type="InterPro" id="IPR036259">
    <property type="entry name" value="MFS_trans_sf"/>
</dbReference>
<feature type="domain" description="Major facilitator superfamily (MFS) profile" evidence="8">
    <location>
        <begin position="56"/>
        <end position="589"/>
    </location>
</feature>
<feature type="transmembrane region" description="Helical" evidence="7">
    <location>
        <begin position="503"/>
        <end position="523"/>
    </location>
</feature>
<evidence type="ECO:0000256" key="5">
    <source>
        <dbReference type="ARBA" id="ARBA00023136"/>
    </source>
</evidence>
<protein>
    <submittedName>
        <fullName evidence="9">MFS general substrate transporter</fullName>
    </submittedName>
</protein>
<evidence type="ECO:0000256" key="7">
    <source>
        <dbReference type="SAM" id="Phobius"/>
    </source>
</evidence>
<dbReference type="EMBL" id="KZ819635">
    <property type="protein sequence ID" value="PWN92029.1"/>
    <property type="molecule type" value="Genomic_DNA"/>
</dbReference>
<dbReference type="PROSITE" id="PS50850">
    <property type="entry name" value="MFS"/>
    <property type="match status" value="1"/>
</dbReference>
<organism evidence="9 10">
    <name type="scientific">Acaromyces ingoldii</name>
    <dbReference type="NCBI Taxonomy" id="215250"/>
    <lineage>
        <taxon>Eukaryota</taxon>
        <taxon>Fungi</taxon>
        <taxon>Dikarya</taxon>
        <taxon>Basidiomycota</taxon>
        <taxon>Ustilaginomycotina</taxon>
        <taxon>Exobasidiomycetes</taxon>
        <taxon>Exobasidiales</taxon>
        <taxon>Cryptobasidiaceae</taxon>
        <taxon>Acaromyces</taxon>
    </lineage>
</organism>
<feature type="transmembrane region" description="Helical" evidence="7">
    <location>
        <begin position="477"/>
        <end position="496"/>
    </location>
</feature>
<evidence type="ECO:0000256" key="4">
    <source>
        <dbReference type="ARBA" id="ARBA00022989"/>
    </source>
</evidence>
<dbReference type="GeneID" id="37040628"/>
<keyword evidence="5 7" id="KW-0472">Membrane</keyword>
<dbReference type="CDD" id="cd17316">
    <property type="entry name" value="MFS_SV2_like"/>
    <property type="match status" value="1"/>
</dbReference>
<keyword evidence="4 7" id="KW-1133">Transmembrane helix</keyword>
<accession>A0A316YRU5</accession>
<dbReference type="InParanoid" id="A0A316YRU5"/>
<dbReference type="InterPro" id="IPR005828">
    <property type="entry name" value="MFS_sugar_transport-like"/>
</dbReference>
<dbReference type="SUPFAM" id="SSF103473">
    <property type="entry name" value="MFS general substrate transporter"/>
    <property type="match status" value="1"/>
</dbReference>
<dbReference type="RefSeq" id="XP_025379227.1">
    <property type="nucleotide sequence ID" value="XM_025518712.1"/>
</dbReference>
<evidence type="ECO:0000313" key="9">
    <source>
        <dbReference type="EMBL" id="PWN92029.1"/>
    </source>
</evidence>
<dbReference type="FunCoup" id="A0A316YRU5">
    <property type="interactions" value="110"/>
</dbReference>
<dbReference type="Pfam" id="PF00083">
    <property type="entry name" value="Sugar_tr"/>
    <property type="match status" value="1"/>
</dbReference>
<sequence length="594" mass="64425">MADVEALAGELPEAKEGSRQHAVAKEMGLGATYERKVALVNREIRAMGFGKFQWALTLLSGGGWAVDNIIFYALSISLPQIEREFGSSTPVQFQTLALYVGLLVGATFWGLGSDIIGRRASWNLTLLIGSVFMLSVGAAPTFAAMGCLLACTGVGVGGNLPVDGMLLLEFTPGSKQWVVTLLSVFWSFGQLFATVIGWAFITNYSCIEKDPEGLQPCLKADNMGWRYTFYLCGGFTLLLWVARFFVYPVPESPKYLIARGRDEEAIEVLNFIAKENKTKNNLTLQLLREMSDCDDTGRTTTEIIAATVIGSNASGEDCGAEERKTDTMGKADDDVIKENVCEEKTASRPAPLSAPSESGPTKKAKGSRIGFSQSDWQQVKSSATHFDRAHLKLLVASRKMALNTFIIVFCWSCLGLAYPLYNAFIAIYVEQASANLSSQPQSQSEQYRQLVYFSLCSIPGCLLATVLVELPRIGRRGAMAFFTLLTGIFLFGFTTARTTNAVLGWNCGASFVQNAAYAVLYAITYELFPTPARGTGDGIAMASQRVFGLAPPIIAAYAGKDNPSTPVFVSASLFVAASIVMLFLPFEPRGLESM</sequence>
<dbReference type="Proteomes" id="UP000245768">
    <property type="component" value="Unassembled WGS sequence"/>
</dbReference>
<feature type="transmembrane region" description="Helical" evidence="7">
    <location>
        <begin position="567"/>
        <end position="586"/>
    </location>
</feature>
<feature type="transmembrane region" description="Helical" evidence="7">
    <location>
        <begin position="450"/>
        <end position="471"/>
    </location>
</feature>
<keyword evidence="2" id="KW-0813">Transport</keyword>
<dbReference type="PANTHER" id="PTHR23511">
    <property type="entry name" value="SYNAPTIC VESICLE GLYCOPROTEIN 2"/>
    <property type="match status" value="1"/>
</dbReference>
<dbReference type="OrthoDB" id="3936150at2759"/>
<feature type="region of interest" description="Disordered" evidence="6">
    <location>
        <begin position="342"/>
        <end position="372"/>
    </location>
</feature>
<feature type="transmembrane region" description="Helical" evidence="7">
    <location>
        <begin position="227"/>
        <end position="246"/>
    </location>
</feature>